<dbReference type="Gene3D" id="3.90.226.10">
    <property type="entry name" value="2-enoyl-CoA Hydratase, Chain A, domain 1"/>
    <property type="match status" value="1"/>
</dbReference>
<reference evidence="1" key="1">
    <citation type="journal article" date="2015" name="ChemBioChem">
        <title>Biosynthesis of the Peptide Antibiotic Feglymycin by a Linear Nonribosomal Peptide Synthetase Mechanism.</title>
        <authorList>
            <person name="Gonsior M."/>
            <person name="Muehlenweg A."/>
            <person name="Tietzmann M."/>
            <person name="Rausch S."/>
            <person name="Poch A."/>
            <person name="Suessmuth R.D."/>
        </authorList>
    </citation>
    <scope>NUCLEOTIDE SEQUENCE</scope>
    <source>
        <strain evidence="1">DSM 11171</strain>
    </source>
</reference>
<dbReference type="NCBIfam" id="NF042431">
    <property type="entry name" value="EnCoAhydt_DpgB"/>
    <property type="match status" value="1"/>
</dbReference>
<dbReference type="AlphaFoldDB" id="A0A0N7J0T8"/>
<dbReference type="InterPro" id="IPR001753">
    <property type="entry name" value="Enoyl-CoA_hydra/iso"/>
</dbReference>
<organism evidence="1">
    <name type="scientific">Streptomyces sp. DSM 11171</name>
    <dbReference type="NCBI Taxonomy" id="1740725"/>
    <lineage>
        <taxon>Bacteria</taxon>
        <taxon>Bacillati</taxon>
        <taxon>Actinomycetota</taxon>
        <taxon>Actinomycetes</taxon>
        <taxon>Kitasatosporales</taxon>
        <taxon>Streptomycetaceae</taxon>
        <taxon>Streptomyces</taxon>
    </lineage>
</organism>
<dbReference type="PANTHER" id="PTHR43459:SF1">
    <property type="entry name" value="EG:BACN32G11.4 PROTEIN"/>
    <property type="match status" value="1"/>
</dbReference>
<accession>A0A0N7J0T8</accession>
<dbReference type="PANTHER" id="PTHR43459">
    <property type="entry name" value="ENOYL-COA HYDRATASE"/>
    <property type="match status" value="1"/>
</dbReference>
<dbReference type="InterPro" id="IPR053545">
    <property type="entry name" value="Enoyl-CoA_hydratase-like"/>
</dbReference>
<gene>
    <name evidence="1" type="primary">fegI</name>
</gene>
<name>A0A0N7J0T8_9ACTN</name>
<evidence type="ECO:0000313" key="1">
    <source>
        <dbReference type="EMBL" id="ALK27906.1"/>
    </source>
</evidence>
<dbReference type="EMBL" id="KT809366">
    <property type="protein sequence ID" value="ALK27906.1"/>
    <property type="molecule type" value="Genomic_DNA"/>
</dbReference>
<protein>
    <submittedName>
        <fullName evidence="1">Putative enoyl-CoA hydratase</fullName>
    </submittedName>
</protein>
<dbReference type="GO" id="GO:0003824">
    <property type="term" value="F:catalytic activity"/>
    <property type="evidence" value="ECO:0007669"/>
    <property type="project" value="UniProtKB-ARBA"/>
</dbReference>
<sequence length="217" mass="22461">MLTVKIDGTAPLTPASVKALDAVCDQAEDSPGSGVVTVYVEGAPGAGWTSGLSVPLVTKWERVLRRLERVPVPTVAVATGDIGGSALDAFLATDLRTATPRTRLLVANDGAATWPGMAAFRLVQQAGAARIRRAVLFGRPITADEALALGLVDELADDPADALAAITEAAGRMSGKELAVRRQLLFDATSHSFEDAIGPHLAASDRALRRVAAAEAS</sequence>
<dbReference type="SUPFAM" id="SSF52096">
    <property type="entry name" value="ClpP/crotonase"/>
    <property type="match status" value="1"/>
</dbReference>
<dbReference type="InterPro" id="IPR029045">
    <property type="entry name" value="ClpP/crotonase-like_dom_sf"/>
</dbReference>
<proteinExistence type="predicted"/>
<dbReference type="CDD" id="cd06558">
    <property type="entry name" value="crotonase-like"/>
    <property type="match status" value="1"/>
</dbReference>
<dbReference type="Pfam" id="PF00378">
    <property type="entry name" value="ECH_1"/>
    <property type="match status" value="1"/>
</dbReference>